<dbReference type="AlphaFoldDB" id="A0A0W0ZWL1"/>
<dbReference type="OrthoDB" id="9812625at2"/>
<evidence type="ECO:0000313" key="7">
    <source>
        <dbReference type="Proteomes" id="UP000054693"/>
    </source>
</evidence>
<keyword evidence="4" id="KW-0812">Transmembrane</keyword>
<dbReference type="InterPro" id="IPR015590">
    <property type="entry name" value="Aldehyde_DH_dom"/>
</dbReference>
<dbReference type="InterPro" id="IPR016162">
    <property type="entry name" value="Ald_DH_N"/>
</dbReference>
<dbReference type="CDD" id="cd07100">
    <property type="entry name" value="ALDH_SSADH1_GabD1"/>
    <property type="match status" value="1"/>
</dbReference>
<keyword evidence="3" id="KW-0560">Oxidoreductase</keyword>
<protein>
    <submittedName>
        <fullName evidence="6">Aldehyde dehydrogenase</fullName>
    </submittedName>
</protein>
<evidence type="ECO:0000256" key="1">
    <source>
        <dbReference type="ARBA" id="ARBA00009986"/>
    </source>
</evidence>
<gene>
    <name evidence="6" type="primary">yneI</name>
    <name evidence="6" type="ORF">Ltuc_1229</name>
</gene>
<evidence type="ECO:0000259" key="5">
    <source>
        <dbReference type="Pfam" id="PF00171"/>
    </source>
</evidence>
<evidence type="ECO:0000256" key="3">
    <source>
        <dbReference type="ARBA" id="ARBA00023002"/>
    </source>
</evidence>
<dbReference type="FunFam" id="3.40.309.10:FF:000009">
    <property type="entry name" value="Aldehyde dehydrogenase A"/>
    <property type="match status" value="1"/>
</dbReference>
<keyword evidence="4" id="KW-0472">Membrane</keyword>
<dbReference type="InterPro" id="IPR047110">
    <property type="entry name" value="GABD/Sad-like"/>
</dbReference>
<sequence length="457" mass="49985">MIIQTVNPATEQILQSYDCMSEQEVDKKLSEAHEAYLEWKKTSFSKRKTLMLQLAQLLKTKTDELAHLMAIEMGKPIAAGSAEINKCVWLCEHYAEHAEEYLAPKVIQTEMKKAKVCYLPLGIVFAIMPWNFPFWQVFRFAVPTLMAGNVAALKHAPISTGTGNKIEELFLEAGFPVHVFQHLIVDNDGAAKVIEHPYVIAVTLTGSGRAGSAVASHAGKFLKKSVLELGGSDPYLVLEDADLDLAARCIVNSRLNNSGQVCIAAKRIIVLKSVEKELIHKIMEQMAAFKMGSPLDSETKLGPLARSDLRENVHNQVEKSLKQGAKLLTGGIIPAGKGFYYPPTLLTQVTPGMPAFDEELFGPVIALITANNEKEGLAYANQSQYGLGAAVFTRDLERGEHIATYEIEAGACFVNAFVASDPRLPFGGIKESGYGRELSKEGILEFVNTKTIAISDS</sequence>
<dbReference type="STRING" id="40335.Ltuc_1229"/>
<dbReference type="RefSeq" id="WP_058520427.1">
    <property type="nucleotide sequence ID" value="NZ_CAAAIP010000001.1"/>
</dbReference>
<dbReference type="PANTHER" id="PTHR43217:SF1">
    <property type="entry name" value="SUCCINATE SEMIALDEHYDE DEHYDROGENASE [NAD(P)+] SAD"/>
    <property type="match status" value="1"/>
</dbReference>
<dbReference type="InterPro" id="IPR016161">
    <property type="entry name" value="Ald_DH/histidinol_DH"/>
</dbReference>
<dbReference type="Pfam" id="PF00171">
    <property type="entry name" value="Aldedh"/>
    <property type="match status" value="1"/>
</dbReference>
<dbReference type="PANTHER" id="PTHR43217">
    <property type="entry name" value="SUCCINATE SEMIALDEHYDE DEHYDROGENASE [NAD(P)+] SAD"/>
    <property type="match status" value="1"/>
</dbReference>
<dbReference type="InterPro" id="IPR016163">
    <property type="entry name" value="Ald_DH_C"/>
</dbReference>
<dbReference type="Gene3D" id="3.40.605.10">
    <property type="entry name" value="Aldehyde Dehydrogenase, Chain A, domain 1"/>
    <property type="match status" value="1"/>
</dbReference>
<dbReference type="Gene3D" id="3.40.309.10">
    <property type="entry name" value="Aldehyde Dehydrogenase, Chain A, domain 2"/>
    <property type="match status" value="1"/>
</dbReference>
<evidence type="ECO:0000313" key="6">
    <source>
        <dbReference type="EMBL" id="KTD73382.1"/>
    </source>
</evidence>
<comment type="similarity">
    <text evidence="1">Belongs to the aldehyde dehydrogenase family.</text>
</comment>
<dbReference type="Proteomes" id="UP000054693">
    <property type="component" value="Unassembled WGS sequence"/>
</dbReference>
<feature type="transmembrane region" description="Helical" evidence="4">
    <location>
        <begin position="116"/>
        <end position="135"/>
    </location>
</feature>
<dbReference type="SUPFAM" id="SSF53720">
    <property type="entry name" value="ALDH-like"/>
    <property type="match status" value="1"/>
</dbReference>
<feature type="domain" description="Aldehyde dehydrogenase" evidence="5">
    <location>
        <begin position="3"/>
        <end position="452"/>
    </location>
</feature>
<dbReference type="EMBL" id="LNZA01000001">
    <property type="protein sequence ID" value="KTD73382.1"/>
    <property type="molecule type" value="Genomic_DNA"/>
</dbReference>
<proteinExistence type="inferred from homology"/>
<dbReference type="InterPro" id="IPR016160">
    <property type="entry name" value="Ald_DH_CS_CYS"/>
</dbReference>
<name>A0A0W0ZWL1_9GAMM</name>
<dbReference type="FunFam" id="3.40.605.10:FF:000012">
    <property type="entry name" value="NAD-dependent succinate-semialdehyde dehydrogenase"/>
    <property type="match status" value="1"/>
</dbReference>
<dbReference type="GO" id="GO:0004030">
    <property type="term" value="F:aldehyde dehydrogenase [NAD(P)+] activity"/>
    <property type="evidence" value="ECO:0007669"/>
    <property type="project" value="InterPro"/>
</dbReference>
<dbReference type="InterPro" id="IPR044148">
    <property type="entry name" value="ALDH_GabD1-like"/>
</dbReference>
<dbReference type="PROSITE" id="PS00070">
    <property type="entry name" value="ALDEHYDE_DEHYDR_CYS"/>
    <property type="match status" value="1"/>
</dbReference>
<evidence type="ECO:0000256" key="4">
    <source>
        <dbReference type="SAM" id="Phobius"/>
    </source>
</evidence>
<comment type="caution">
    <text evidence="6">The sequence shown here is derived from an EMBL/GenBank/DDBJ whole genome shotgun (WGS) entry which is preliminary data.</text>
</comment>
<dbReference type="GO" id="GO:0004777">
    <property type="term" value="F:succinate-semialdehyde dehydrogenase (NAD+) activity"/>
    <property type="evidence" value="ECO:0007669"/>
    <property type="project" value="TreeGrafter"/>
</dbReference>
<reference evidence="6 7" key="1">
    <citation type="submission" date="2015-11" db="EMBL/GenBank/DDBJ databases">
        <title>Genomic analysis of 38 Legionella species identifies large and diverse effector repertoires.</title>
        <authorList>
            <person name="Burstein D."/>
            <person name="Amaro F."/>
            <person name="Zusman T."/>
            <person name="Lifshitz Z."/>
            <person name="Cohen O."/>
            <person name="Gilbert J.A."/>
            <person name="Pupko T."/>
            <person name="Shuman H.A."/>
            <person name="Segal G."/>
        </authorList>
    </citation>
    <scope>NUCLEOTIDE SEQUENCE [LARGE SCALE GENOMIC DNA]</scope>
    <source>
        <strain evidence="6 7">ATCC 49180</strain>
    </source>
</reference>
<keyword evidence="4" id="KW-1133">Transmembrane helix</keyword>
<accession>A0A0W0ZWL1</accession>
<evidence type="ECO:0000256" key="2">
    <source>
        <dbReference type="ARBA" id="ARBA00022857"/>
    </source>
</evidence>
<keyword evidence="2" id="KW-0521">NADP</keyword>
<keyword evidence="7" id="KW-1185">Reference proteome</keyword>
<dbReference type="PATRIC" id="fig|40335.7.peg.1296"/>
<organism evidence="6 7">
    <name type="scientific">Legionella tucsonensis</name>
    <dbReference type="NCBI Taxonomy" id="40335"/>
    <lineage>
        <taxon>Bacteria</taxon>
        <taxon>Pseudomonadati</taxon>
        <taxon>Pseudomonadota</taxon>
        <taxon>Gammaproteobacteria</taxon>
        <taxon>Legionellales</taxon>
        <taxon>Legionellaceae</taxon>
        <taxon>Legionella</taxon>
    </lineage>
</organism>